<comment type="caution">
    <text evidence="2">The sequence shown here is derived from an EMBL/GenBank/DDBJ whole genome shotgun (WGS) entry which is preliminary data.</text>
</comment>
<dbReference type="EMBL" id="BTGD01000013">
    <property type="protein sequence ID" value="GMM57586.1"/>
    <property type="molecule type" value="Genomic_DNA"/>
</dbReference>
<dbReference type="SUPFAM" id="SSF52540">
    <property type="entry name" value="P-loop containing nucleoside triphosphate hydrolases"/>
    <property type="match status" value="1"/>
</dbReference>
<feature type="region of interest" description="Disordered" evidence="1">
    <location>
        <begin position="152"/>
        <end position="185"/>
    </location>
</feature>
<reference evidence="2 3" key="1">
    <citation type="journal article" date="2023" name="Elife">
        <title>Identification of key yeast species and microbe-microbe interactions impacting larval growth of Drosophila in the wild.</title>
        <authorList>
            <person name="Mure A."/>
            <person name="Sugiura Y."/>
            <person name="Maeda R."/>
            <person name="Honda K."/>
            <person name="Sakurai N."/>
            <person name="Takahashi Y."/>
            <person name="Watada M."/>
            <person name="Katoh T."/>
            <person name="Gotoh A."/>
            <person name="Gotoh Y."/>
            <person name="Taniguchi I."/>
            <person name="Nakamura K."/>
            <person name="Hayashi T."/>
            <person name="Katayama T."/>
            <person name="Uemura T."/>
            <person name="Hattori Y."/>
        </authorList>
    </citation>
    <scope>NUCLEOTIDE SEQUENCE [LARGE SCALE GENOMIC DNA]</scope>
    <source>
        <strain evidence="2 3">KH-74</strain>
    </source>
</reference>
<accession>A0AAV5S1K7</accession>
<evidence type="ECO:0000313" key="2">
    <source>
        <dbReference type="EMBL" id="GMM57586.1"/>
    </source>
</evidence>
<protein>
    <submittedName>
        <fullName evidence="2">Uncharacterized protein</fullName>
    </submittedName>
</protein>
<evidence type="ECO:0000313" key="3">
    <source>
        <dbReference type="Proteomes" id="UP001377567"/>
    </source>
</evidence>
<gene>
    <name evidence="2" type="ORF">DAKH74_042020</name>
</gene>
<name>A0AAV5S1K7_MAUHU</name>
<organism evidence="2 3">
    <name type="scientific">Maudiozyma humilis</name>
    <name type="common">Sour dough yeast</name>
    <name type="synonym">Kazachstania humilis</name>
    <dbReference type="NCBI Taxonomy" id="51915"/>
    <lineage>
        <taxon>Eukaryota</taxon>
        <taxon>Fungi</taxon>
        <taxon>Dikarya</taxon>
        <taxon>Ascomycota</taxon>
        <taxon>Saccharomycotina</taxon>
        <taxon>Saccharomycetes</taxon>
        <taxon>Saccharomycetales</taxon>
        <taxon>Saccharomycetaceae</taxon>
        <taxon>Maudiozyma</taxon>
    </lineage>
</organism>
<dbReference type="Proteomes" id="UP001377567">
    <property type="component" value="Unassembled WGS sequence"/>
</dbReference>
<dbReference type="Gene3D" id="3.40.50.300">
    <property type="entry name" value="P-loop containing nucleotide triphosphate hydrolases"/>
    <property type="match status" value="1"/>
</dbReference>
<feature type="region of interest" description="Disordered" evidence="1">
    <location>
        <begin position="276"/>
        <end position="307"/>
    </location>
</feature>
<dbReference type="AlphaFoldDB" id="A0AAV5S1K7"/>
<proteinExistence type="predicted"/>
<feature type="compositionally biased region" description="Basic and acidic residues" evidence="1">
    <location>
        <begin position="286"/>
        <end position="295"/>
    </location>
</feature>
<dbReference type="InterPro" id="IPR027417">
    <property type="entry name" value="P-loop_NTPase"/>
</dbReference>
<keyword evidence="3" id="KW-1185">Reference proteome</keyword>
<sequence>MTEEQRPIRLAVLGAESTGKTSLVSRLTLNIVHEAHYPTRDQTNWLFDYIPHSKLAKTILDGQAHERLLRRTPNSQLLEPIFKSPLVSPNVLLSPLVFQAFIDNFTAIKTQSKHKTTSNNFFMKNLDLKKTTSGGSSSDSLHDRNLQVRYASPAPVSNGKGATKGTALHQPVHQSHDDENSVPKNYIPPSYAPIPIDIIDTPGFNPQMVVPFLEVSLFRNLDKSILRGLANEPRQPVSTRTLLVASGASELNGKIDGYILVYSAVPELLHYNLSLPPEYEGDGDETDHLPKEKETSAPPPAPSTSTESILGGFPILSNIRACILDAWAEYVNYKEAWEEGKEDDIYSLLHNFKNIWKSQESESSKNSKIKDLRSFKTTLPEIDLNPASPTSPPPCIIVCTHVDEPLASPVLIKKGRDLATQWNCGFVGVNNIEDYNVDVALSMIIKEIVEKEKLLSQRKKSYTEANNEYVNDNMFTNLIRN</sequence>
<evidence type="ECO:0000256" key="1">
    <source>
        <dbReference type="SAM" id="MobiDB-lite"/>
    </source>
</evidence>